<evidence type="ECO:0000313" key="2">
    <source>
        <dbReference type="EMBL" id="KAF9952301.1"/>
    </source>
</evidence>
<dbReference type="InterPro" id="IPR011576">
    <property type="entry name" value="Pyridox_Oxase_N"/>
</dbReference>
<dbReference type="OrthoDB" id="539398at2759"/>
<proteinExistence type="predicted"/>
<dbReference type="PANTHER" id="PTHR39336">
    <property type="entry name" value="PYRIDOXAMINE PHOSPHATE OXIDASE FAMILY PROTEIN (AFU_ORTHOLOGUE AFUA_6G11440)"/>
    <property type="match status" value="1"/>
</dbReference>
<comment type="caution">
    <text evidence="2">The sequence shown here is derived from an EMBL/GenBank/DDBJ whole genome shotgun (WGS) entry which is preliminary data.</text>
</comment>
<keyword evidence="3" id="KW-1185">Reference proteome</keyword>
<dbReference type="EMBL" id="JAAAHY010001132">
    <property type="protein sequence ID" value="KAF9952301.1"/>
    <property type="molecule type" value="Genomic_DNA"/>
</dbReference>
<reference evidence="2" key="1">
    <citation type="journal article" date="2020" name="Fungal Divers.">
        <title>Resolving the Mortierellaceae phylogeny through synthesis of multi-gene phylogenetics and phylogenomics.</title>
        <authorList>
            <person name="Vandepol N."/>
            <person name="Liber J."/>
            <person name="Desiro A."/>
            <person name="Na H."/>
            <person name="Kennedy M."/>
            <person name="Barry K."/>
            <person name="Grigoriev I.V."/>
            <person name="Miller A.N."/>
            <person name="O'Donnell K."/>
            <person name="Stajich J.E."/>
            <person name="Bonito G."/>
        </authorList>
    </citation>
    <scope>NUCLEOTIDE SEQUENCE</scope>
    <source>
        <strain evidence="2">CK1249</strain>
    </source>
</reference>
<protein>
    <recommendedName>
        <fullName evidence="1">Pyridoxamine 5'-phosphate oxidase N-terminal domain-containing protein</fullName>
    </recommendedName>
</protein>
<evidence type="ECO:0000259" key="1">
    <source>
        <dbReference type="Pfam" id="PF01243"/>
    </source>
</evidence>
<gene>
    <name evidence="2" type="ORF">BGZ70_000656</name>
</gene>
<evidence type="ECO:0000313" key="3">
    <source>
        <dbReference type="Proteomes" id="UP000738359"/>
    </source>
</evidence>
<dbReference type="Proteomes" id="UP000738359">
    <property type="component" value="Unassembled WGS sequence"/>
</dbReference>
<sequence>MGKFYDEIPDDLAAWMRKQKLFFVATAPLVADGTVNASPKGYDSFRILGPNRVAYLDLTGSGIETLCHLQENGRITFLFMAFDGAPRILRLFGRGCYVPVDSPEYKALFQAHFHRPAVSAEGSAEAPYELEGASQIRGIVVADIHKVGTSCGWAVPYYEFKGERPTLMRFWGKRSQGELAQFWAMFNTKSLDGLPGLRHELMGPEWVPARGPQSAESAIRTAAGKHQTRDDGWQRRLMVQGSLVVVGFSAGLAVGALLG</sequence>
<dbReference type="PANTHER" id="PTHR39336:SF1">
    <property type="entry name" value="PYRIDOXAMINE PHOSPHATE OXIDASE FAMILY PROTEIN (AFU_ORTHOLOGUE AFUA_6G11440)"/>
    <property type="match status" value="1"/>
</dbReference>
<dbReference type="Gene3D" id="2.30.110.10">
    <property type="entry name" value="Electron Transport, Fmn-binding Protein, Chain A"/>
    <property type="match status" value="1"/>
</dbReference>
<name>A0A9P6LYD4_MORAP</name>
<feature type="domain" description="Pyridoxamine 5'-phosphate oxidase N-terminal" evidence="1">
    <location>
        <begin position="9"/>
        <end position="112"/>
    </location>
</feature>
<organism evidence="2 3">
    <name type="scientific">Mortierella alpina</name>
    <name type="common">Oleaginous fungus</name>
    <name type="synonym">Mortierella renispora</name>
    <dbReference type="NCBI Taxonomy" id="64518"/>
    <lineage>
        <taxon>Eukaryota</taxon>
        <taxon>Fungi</taxon>
        <taxon>Fungi incertae sedis</taxon>
        <taxon>Mucoromycota</taxon>
        <taxon>Mortierellomycotina</taxon>
        <taxon>Mortierellomycetes</taxon>
        <taxon>Mortierellales</taxon>
        <taxon>Mortierellaceae</taxon>
        <taxon>Mortierella</taxon>
    </lineage>
</organism>
<accession>A0A9P6LYD4</accession>
<dbReference type="InterPro" id="IPR012349">
    <property type="entry name" value="Split_barrel_FMN-bd"/>
</dbReference>
<dbReference type="AlphaFoldDB" id="A0A9P6LYD4"/>
<dbReference type="Pfam" id="PF01243">
    <property type="entry name" value="PNPOx_N"/>
    <property type="match status" value="1"/>
</dbReference>
<dbReference type="SUPFAM" id="SSF50475">
    <property type="entry name" value="FMN-binding split barrel"/>
    <property type="match status" value="1"/>
</dbReference>